<accession>A0A0A9C8F7</accession>
<reference evidence="1" key="2">
    <citation type="journal article" date="2015" name="Data Brief">
        <title>Shoot transcriptome of the giant reed, Arundo donax.</title>
        <authorList>
            <person name="Barrero R.A."/>
            <person name="Guerrero F.D."/>
            <person name="Moolhuijzen P."/>
            <person name="Goolsby J.A."/>
            <person name="Tidwell J."/>
            <person name="Bellgard S.E."/>
            <person name="Bellgard M.I."/>
        </authorList>
    </citation>
    <scope>NUCLEOTIDE SEQUENCE</scope>
    <source>
        <tissue evidence="1">Shoot tissue taken approximately 20 cm above the soil surface</tissue>
    </source>
</reference>
<reference evidence="1" key="1">
    <citation type="submission" date="2014-09" db="EMBL/GenBank/DDBJ databases">
        <authorList>
            <person name="Magalhaes I.L.F."/>
            <person name="Oliveira U."/>
            <person name="Santos F.R."/>
            <person name="Vidigal T.H.D.A."/>
            <person name="Brescovit A.D."/>
            <person name="Santos A.J."/>
        </authorList>
    </citation>
    <scope>NUCLEOTIDE SEQUENCE</scope>
    <source>
        <tissue evidence="1">Shoot tissue taken approximately 20 cm above the soil surface</tissue>
    </source>
</reference>
<dbReference type="AlphaFoldDB" id="A0A0A9C8F7"/>
<sequence>MIISCLSFCIYHNVYPCSRFCLIACLVKYCINFENPYNTVLEGLNHLDGSI</sequence>
<evidence type="ECO:0000313" key="1">
    <source>
        <dbReference type="EMBL" id="JAD70743.1"/>
    </source>
</evidence>
<organism evidence="1">
    <name type="scientific">Arundo donax</name>
    <name type="common">Giant reed</name>
    <name type="synonym">Donax arundinaceus</name>
    <dbReference type="NCBI Taxonomy" id="35708"/>
    <lineage>
        <taxon>Eukaryota</taxon>
        <taxon>Viridiplantae</taxon>
        <taxon>Streptophyta</taxon>
        <taxon>Embryophyta</taxon>
        <taxon>Tracheophyta</taxon>
        <taxon>Spermatophyta</taxon>
        <taxon>Magnoliopsida</taxon>
        <taxon>Liliopsida</taxon>
        <taxon>Poales</taxon>
        <taxon>Poaceae</taxon>
        <taxon>PACMAD clade</taxon>
        <taxon>Arundinoideae</taxon>
        <taxon>Arundineae</taxon>
        <taxon>Arundo</taxon>
    </lineage>
</organism>
<protein>
    <submittedName>
        <fullName evidence="1">Uncharacterized protein</fullName>
    </submittedName>
</protein>
<dbReference type="EMBL" id="GBRH01227152">
    <property type="protein sequence ID" value="JAD70743.1"/>
    <property type="molecule type" value="Transcribed_RNA"/>
</dbReference>
<name>A0A0A9C8F7_ARUDO</name>
<proteinExistence type="predicted"/>